<comment type="caution">
    <text evidence="2">The sequence shown here is derived from an EMBL/GenBank/DDBJ whole genome shotgun (WGS) entry which is preliminary data.</text>
</comment>
<accession>A0ABV2EN53</accession>
<dbReference type="EMBL" id="JBEPLU010000003">
    <property type="protein sequence ID" value="MET3528495.1"/>
    <property type="molecule type" value="Genomic_DNA"/>
</dbReference>
<feature type="compositionally biased region" description="Polar residues" evidence="1">
    <location>
        <begin position="12"/>
        <end position="22"/>
    </location>
</feature>
<evidence type="ECO:0000256" key="1">
    <source>
        <dbReference type="SAM" id="MobiDB-lite"/>
    </source>
</evidence>
<keyword evidence="3" id="KW-1185">Reference proteome</keyword>
<reference evidence="2 3" key="1">
    <citation type="submission" date="2024-06" db="EMBL/GenBank/DDBJ databases">
        <title>Genomic Encyclopedia of Type Strains, Phase IV (KMG-IV): sequencing the most valuable type-strain genomes for metagenomic binning, comparative biology and taxonomic classification.</title>
        <authorList>
            <person name="Goeker M."/>
        </authorList>
    </citation>
    <scope>NUCLEOTIDE SEQUENCE [LARGE SCALE GENOMIC DNA]</scope>
    <source>
        <strain evidence="2 3">DSM 17809</strain>
    </source>
</reference>
<sequence>MFGFSELPGTRAKQTGSESATRADSAFVPYKLLYLKAPEPQSIQARGQGSEAKSDQRGSRALTPDGAFDYIARSFARVRPPHISFLA</sequence>
<evidence type="ECO:0000313" key="2">
    <source>
        <dbReference type="EMBL" id="MET3528495.1"/>
    </source>
</evidence>
<name>A0ABV2EN53_9CAUL</name>
<organism evidence="2 3">
    <name type="scientific">Phenylobacterium koreense</name>
    <dbReference type="NCBI Taxonomy" id="266125"/>
    <lineage>
        <taxon>Bacteria</taxon>
        <taxon>Pseudomonadati</taxon>
        <taxon>Pseudomonadota</taxon>
        <taxon>Alphaproteobacteria</taxon>
        <taxon>Caulobacterales</taxon>
        <taxon>Caulobacteraceae</taxon>
        <taxon>Phenylobacterium</taxon>
    </lineage>
</organism>
<feature type="region of interest" description="Disordered" evidence="1">
    <location>
        <begin position="1"/>
        <end position="22"/>
    </location>
</feature>
<dbReference type="Proteomes" id="UP001549110">
    <property type="component" value="Unassembled WGS sequence"/>
</dbReference>
<evidence type="ECO:0000313" key="3">
    <source>
        <dbReference type="Proteomes" id="UP001549110"/>
    </source>
</evidence>
<feature type="region of interest" description="Disordered" evidence="1">
    <location>
        <begin position="41"/>
        <end position="63"/>
    </location>
</feature>
<proteinExistence type="predicted"/>
<gene>
    <name evidence="2" type="ORF">ABID41_003634</name>
</gene>
<protein>
    <submittedName>
        <fullName evidence="2">Uncharacterized protein</fullName>
    </submittedName>
</protein>